<evidence type="ECO:0008006" key="5">
    <source>
        <dbReference type="Google" id="ProtNLM"/>
    </source>
</evidence>
<evidence type="ECO:0000313" key="3">
    <source>
        <dbReference type="EMBL" id="PWL03872.1"/>
    </source>
</evidence>
<dbReference type="EMBL" id="QGHD01000002">
    <property type="protein sequence ID" value="PWL03872.1"/>
    <property type="molecule type" value="Genomic_DNA"/>
</dbReference>
<dbReference type="RefSeq" id="WP_109587157.1">
    <property type="nucleotide sequence ID" value="NZ_QGHD01000002.1"/>
</dbReference>
<gene>
    <name evidence="3" type="ORF">B0H50_10243</name>
</gene>
<feature type="chain" id="PRO_5047073344" description="Major paralogous domain-containing protein" evidence="2">
    <location>
        <begin position="26"/>
        <end position="446"/>
    </location>
</feature>
<evidence type="ECO:0000313" key="4">
    <source>
        <dbReference type="Proteomes" id="UP000245523"/>
    </source>
</evidence>
<feature type="signal peptide" evidence="2">
    <location>
        <begin position="1"/>
        <end position="25"/>
    </location>
</feature>
<proteinExistence type="predicted"/>
<evidence type="ECO:0000256" key="2">
    <source>
        <dbReference type="SAM" id="SignalP"/>
    </source>
</evidence>
<organism evidence="3 4">
    <name type="scientific">Hallerella porci</name>
    <dbReference type="NCBI Taxonomy" id="1945871"/>
    <lineage>
        <taxon>Bacteria</taxon>
        <taxon>Pseudomonadati</taxon>
        <taxon>Fibrobacterota</taxon>
        <taxon>Fibrobacteria</taxon>
        <taxon>Fibrobacterales</taxon>
        <taxon>Fibrobacteraceae</taxon>
        <taxon>Hallerella</taxon>
    </lineage>
</organism>
<keyword evidence="2" id="KW-0732">Signal</keyword>
<name>A0ABX5LPI4_9BACT</name>
<feature type="region of interest" description="Disordered" evidence="1">
    <location>
        <begin position="150"/>
        <end position="170"/>
    </location>
</feature>
<evidence type="ECO:0000256" key="1">
    <source>
        <dbReference type="SAM" id="MobiDB-lite"/>
    </source>
</evidence>
<dbReference type="Proteomes" id="UP000245523">
    <property type="component" value="Unassembled WGS sequence"/>
</dbReference>
<keyword evidence="4" id="KW-1185">Reference proteome</keyword>
<dbReference type="PROSITE" id="PS51257">
    <property type="entry name" value="PROKAR_LIPOPROTEIN"/>
    <property type="match status" value="1"/>
</dbReference>
<protein>
    <recommendedName>
        <fullName evidence="5">Major paralogous domain-containing protein</fullName>
    </recommendedName>
</protein>
<sequence>MKLFHFGIKSAAVALGAASLFGLSACSDDSSSNSNALDFDVIETLTEADSCRTEIAGDSIFVKDEAQVYVCKDSVWEKVNLEISSSSEKSSSSEVSSSSEKVKNVATEKDLGKCSAKLDGDAIFVENSSTYFVCAENIWVQLKEVKESSSSAPKSSSSTKSSSSIAKSSSSVSSSSEKHIVENFEDLEKCSDKNEGFAVYVESESAYYACKNSQWVKFTEYVESSSSKMSSSSERKRMIETFDEIDECTEELDGEAVYVKDEMIYFICKEDKWVKFQEYVESSSSKEKLSSSNSEIVADTAVDLGLSVKWANINIGAAEPTDYGDYYACGETKTIATAKWGEKWRVPTKDEFQELLNNCRWYWGSEKNSLGISINGYFVKSKKNNNMIFLPAAGYRGSVLSFAGSGGYYWSSTPDYYSLYFESNSYHMSEGSRCSEGQSIRPVLAE</sequence>
<accession>A0ABX5LPI4</accession>
<reference evidence="3 4" key="1">
    <citation type="submission" date="2018-05" db="EMBL/GenBank/DDBJ databases">
        <title>Animal gut microbial communities from fecal samples from Wisconsin, USA.</title>
        <authorList>
            <person name="Neumann A."/>
        </authorList>
    </citation>
    <scope>NUCLEOTIDE SEQUENCE [LARGE SCALE GENOMIC DNA]</scope>
    <source>
        <strain evidence="3 4">UWS4</strain>
    </source>
</reference>
<comment type="caution">
    <text evidence="3">The sequence shown here is derived from an EMBL/GenBank/DDBJ whole genome shotgun (WGS) entry which is preliminary data.</text>
</comment>